<keyword evidence="2" id="KW-0472">Membrane</keyword>
<dbReference type="Gene3D" id="2.40.420.20">
    <property type="match status" value="1"/>
</dbReference>
<dbReference type="AlphaFoldDB" id="A0A848QKA1"/>
<dbReference type="PANTHER" id="PTHR30469:SF12">
    <property type="entry name" value="MULTIDRUG RESISTANCE PROTEIN MDTA"/>
    <property type="match status" value="1"/>
</dbReference>
<keyword evidence="2" id="KW-1133">Transmembrane helix</keyword>
<keyword evidence="2" id="KW-0812">Transmembrane</keyword>
<comment type="caution">
    <text evidence="4">The sequence shown here is derived from an EMBL/GenBank/DDBJ whole genome shotgun (WGS) entry which is preliminary data.</text>
</comment>
<organism evidence="4 5">
    <name type="scientific">Pontixanthobacter rizhaonensis</name>
    <dbReference type="NCBI Taxonomy" id="2730337"/>
    <lineage>
        <taxon>Bacteria</taxon>
        <taxon>Pseudomonadati</taxon>
        <taxon>Pseudomonadota</taxon>
        <taxon>Alphaproteobacteria</taxon>
        <taxon>Sphingomonadales</taxon>
        <taxon>Erythrobacteraceae</taxon>
        <taxon>Pontixanthobacter</taxon>
    </lineage>
</organism>
<evidence type="ECO:0000259" key="3">
    <source>
        <dbReference type="Pfam" id="PF25917"/>
    </source>
</evidence>
<dbReference type="Gene3D" id="1.10.287.470">
    <property type="entry name" value="Helix hairpin bin"/>
    <property type="match status" value="1"/>
</dbReference>
<proteinExistence type="predicted"/>
<evidence type="ECO:0000256" key="2">
    <source>
        <dbReference type="SAM" id="Phobius"/>
    </source>
</evidence>
<accession>A0A848QKA1</accession>
<reference evidence="4 5" key="1">
    <citation type="submission" date="2020-04" db="EMBL/GenBank/DDBJ databases">
        <authorList>
            <person name="Liu A."/>
        </authorList>
    </citation>
    <scope>NUCLEOTIDE SEQUENCE [LARGE SCALE GENOMIC DNA]</scope>
    <source>
        <strain evidence="4 5">RZ02</strain>
    </source>
</reference>
<dbReference type="InterPro" id="IPR058625">
    <property type="entry name" value="MdtA-like_BSH"/>
</dbReference>
<evidence type="ECO:0000313" key="4">
    <source>
        <dbReference type="EMBL" id="NMW30605.1"/>
    </source>
</evidence>
<feature type="region of interest" description="Disordered" evidence="1">
    <location>
        <begin position="414"/>
        <end position="437"/>
    </location>
</feature>
<sequence>MSSQIKWALGILLAAVGIAALMIWIRPTPEQEERIAEIPLVKGLPLKAASGTIPVIVSGTVQPRDQVVIGAQVSGRLTYVSPAFREGSIVPAGVVVVRIDAADYQNQVRMAQADVAAQDVAVLEAREEVKIARDDLERYSRREAGQNSLATTIDKDDHAARILPPASLEKPAKSNRAATGASGSASGSASVLATREPQLRSAQAAKQRASASLADARLALSRTRITSPFRGLVLEDSAAVGTLVQVGQSLGSIASTSAYEVRLSLTQDEAALIPGLLNGSGGNIRADVFYEYGGLTYRWPAFVDRADASLDAATRNVEVFLRVPSPLRGGRLSDAEQDSSVARAPPLLLGAFVRAEIAGASVDSYAAIPAEALRPGNEIWVVRDDKLRILPVRVLQRSDTLAYVTMPSIEQGGSIVTSNMTTPTDGMPVRIARSPDQ</sequence>
<feature type="domain" description="Multidrug resistance protein MdtA-like barrel-sandwich hybrid" evidence="3">
    <location>
        <begin position="66"/>
        <end position="253"/>
    </location>
</feature>
<feature type="compositionally biased region" description="Low complexity" evidence="1">
    <location>
        <begin position="177"/>
        <end position="190"/>
    </location>
</feature>
<feature type="transmembrane region" description="Helical" evidence="2">
    <location>
        <begin position="7"/>
        <end position="25"/>
    </location>
</feature>
<feature type="compositionally biased region" description="Polar residues" evidence="1">
    <location>
        <begin position="414"/>
        <end position="424"/>
    </location>
</feature>
<dbReference type="SUPFAM" id="SSF111369">
    <property type="entry name" value="HlyD-like secretion proteins"/>
    <property type="match status" value="2"/>
</dbReference>
<feature type="region of interest" description="Disordered" evidence="1">
    <location>
        <begin position="164"/>
        <end position="192"/>
    </location>
</feature>
<dbReference type="EMBL" id="JABCRE010000002">
    <property type="protein sequence ID" value="NMW30605.1"/>
    <property type="molecule type" value="Genomic_DNA"/>
</dbReference>
<keyword evidence="5" id="KW-1185">Reference proteome</keyword>
<gene>
    <name evidence="4" type="ORF">HKD42_00845</name>
</gene>
<dbReference type="Gene3D" id="2.40.50.100">
    <property type="match status" value="1"/>
</dbReference>
<evidence type="ECO:0000256" key="1">
    <source>
        <dbReference type="SAM" id="MobiDB-lite"/>
    </source>
</evidence>
<protein>
    <submittedName>
        <fullName evidence="4">HlyD family efflux transporter periplasmic adaptor subunit</fullName>
    </submittedName>
</protein>
<dbReference type="Gene3D" id="2.40.30.170">
    <property type="match status" value="1"/>
</dbReference>
<dbReference type="PANTHER" id="PTHR30469">
    <property type="entry name" value="MULTIDRUG RESISTANCE PROTEIN MDTA"/>
    <property type="match status" value="1"/>
</dbReference>
<name>A0A848QKA1_9SPHN</name>
<dbReference type="GO" id="GO:0015562">
    <property type="term" value="F:efflux transmembrane transporter activity"/>
    <property type="evidence" value="ECO:0007669"/>
    <property type="project" value="TreeGrafter"/>
</dbReference>
<dbReference type="RefSeq" id="WP_170009417.1">
    <property type="nucleotide sequence ID" value="NZ_JABCRE010000002.1"/>
</dbReference>
<dbReference type="Pfam" id="PF25917">
    <property type="entry name" value="BSH_RND"/>
    <property type="match status" value="1"/>
</dbReference>
<dbReference type="GO" id="GO:1990281">
    <property type="term" value="C:efflux pump complex"/>
    <property type="evidence" value="ECO:0007669"/>
    <property type="project" value="TreeGrafter"/>
</dbReference>
<dbReference type="Proteomes" id="UP000561181">
    <property type="component" value="Unassembled WGS sequence"/>
</dbReference>
<evidence type="ECO:0000313" key="5">
    <source>
        <dbReference type="Proteomes" id="UP000561181"/>
    </source>
</evidence>